<evidence type="ECO:0000256" key="1">
    <source>
        <dbReference type="ARBA" id="ARBA00004651"/>
    </source>
</evidence>
<evidence type="ECO:0000259" key="13">
    <source>
        <dbReference type="PROSITE" id="PS50929"/>
    </source>
</evidence>
<evidence type="ECO:0000256" key="2">
    <source>
        <dbReference type="ARBA" id="ARBA00022448"/>
    </source>
</evidence>
<dbReference type="PROSITE" id="PS50990">
    <property type="entry name" value="PEPTIDASE_C39"/>
    <property type="match status" value="1"/>
</dbReference>
<dbReference type="SUPFAM" id="SSF90123">
    <property type="entry name" value="ABC transporter transmembrane region"/>
    <property type="match status" value="1"/>
</dbReference>
<keyword evidence="10 11" id="KW-0472">Membrane</keyword>
<dbReference type="InterPro" id="IPR003593">
    <property type="entry name" value="AAA+_ATPase"/>
</dbReference>
<dbReference type="InterPro" id="IPR003439">
    <property type="entry name" value="ABC_transporter-like_ATP-bd"/>
</dbReference>
<dbReference type="PANTHER" id="PTHR43394">
    <property type="entry name" value="ATP-DEPENDENT PERMEASE MDL1, MITOCHONDRIAL"/>
    <property type="match status" value="1"/>
</dbReference>
<evidence type="ECO:0000256" key="7">
    <source>
        <dbReference type="ARBA" id="ARBA00022807"/>
    </source>
</evidence>
<dbReference type="InterPro" id="IPR011527">
    <property type="entry name" value="ABC1_TM_dom"/>
</dbReference>
<dbReference type="CDD" id="cd18570">
    <property type="entry name" value="ABC_6TM_PCAT1_LagD_like"/>
    <property type="match status" value="1"/>
</dbReference>
<dbReference type="FunFam" id="3.40.50.300:FF:000299">
    <property type="entry name" value="ABC transporter ATP-binding protein/permease"/>
    <property type="match status" value="1"/>
</dbReference>
<dbReference type="Gene3D" id="1.20.1560.10">
    <property type="entry name" value="ABC transporter type 1, transmembrane domain"/>
    <property type="match status" value="1"/>
</dbReference>
<dbReference type="Pfam" id="PF00005">
    <property type="entry name" value="ABC_tran"/>
    <property type="match status" value="1"/>
</dbReference>
<name>A0AA40SZF1_9NOST</name>
<dbReference type="GO" id="GO:0006508">
    <property type="term" value="P:proteolysis"/>
    <property type="evidence" value="ECO:0007669"/>
    <property type="project" value="InterPro"/>
</dbReference>
<dbReference type="RefSeq" id="WP_191759304.1">
    <property type="nucleotide sequence ID" value="NZ_VJXY01000023.1"/>
</dbReference>
<feature type="transmembrane region" description="Helical" evidence="11">
    <location>
        <begin position="383"/>
        <end position="405"/>
    </location>
</feature>
<dbReference type="PANTHER" id="PTHR43394:SF1">
    <property type="entry name" value="ATP-BINDING CASSETTE SUB-FAMILY B MEMBER 10, MITOCHONDRIAL"/>
    <property type="match status" value="1"/>
</dbReference>
<keyword evidence="16" id="KW-1185">Reference proteome</keyword>
<sequence>MKYPHVEQHSEEDCGAACLASISKYYGRTFTLSHIREAVGTGQLGTTLLGLKRGAETLGFNARPVKTSPELLNRMNEAPLPAIIHWKGHHWVVLYGKKGNKCVVADPAVGIRYLSKKDLVEGWTDWLMLLLEPDPTFTDQKNDEIGGFWRFFKRVWIFRSILAQALPLNLLLGLLSLASPFLLQILTDDVLVRGDTKLLTTMAIAVVVMNLISSSLSLVQSNLIAHFAQRLQLGLVLEFGRQILRLPLSYYEARRSGEIVSRLRDIEQINQLVSQVVVNLPSKFFIATISLFFMVFYSWKLTVLAVFVAAFMSISTVVFQPALQQRTRDVLITESEAQGVLVETFKGALTLKTTTASPQFWDEFQNRFSRVAKLSLSTIQISIINSSFSTLVSGIGSVALLWFGGNLVINPAENLSIGQLLAFNSMNGNFVGLIGTVITFVDEFTRAKTATQRLTEVIDATAENEGDGKKPFAKIPGDADITCTDVNFHYAGRLDLLENFSLTIPGSKVVAIIGKSGCGKSTLAKLIAGLYSLQSGNIRIGHYNLQDLSLDCLRQQVVLVPQDAHFWSRSIVENFRLGAPHITFEQIVKACQIADADSFISKLPEKYQTILGEFGANISGGQRQRLAIARAIVTDPPVLILDESTGGLDPVSEAQVLDQLFKHRRGKTTILITHRPKVVNRADWVVLLDQGKLKIQGSLEDLHSKKGDHLDFLNP</sequence>
<dbReference type="EMBL" id="VJXY01000023">
    <property type="protein sequence ID" value="MBD6618083.1"/>
    <property type="molecule type" value="Genomic_DNA"/>
</dbReference>
<feature type="transmembrane region" description="Helical" evidence="11">
    <location>
        <begin position="303"/>
        <end position="323"/>
    </location>
</feature>
<feature type="transmembrane region" description="Helical" evidence="11">
    <location>
        <begin position="417"/>
        <end position="441"/>
    </location>
</feature>
<keyword evidence="7" id="KW-0645">Protease</keyword>
<keyword evidence="7" id="KW-0788">Thiol protease</keyword>
<dbReference type="InterPro" id="IPR036640">
    <property type="entry name" value="ABC1_TM_sf"/>
</dbReference>
<organism evidence="15 16">
    <name type="scientific">Komarekiella delphini-convector SJRDD-AB1</name>
    <dbReference type="NCBI Taxonomy" id="2593771"/>
    <lineage>
        <taxon>Bacteria</taxon>
        <taxon>Bacillati</taxon>
        <taxon>Cyanobacteriota</taxon>
        <taxon>Cyanophyceae</taxon>
        <taxon>Nostocales</taxon>
        <taxon>Nostocaceae</taxon>
        <taxon>Komarekiella</taxon>
        <taxon>Komarekiella delphini-convector</taxon>
    </lineage>
</organism>
<keyword evidence="6" id="KW-0378">Hydrolase</keyword>
<dbReference type="SUPFAM" id="SSF52540">
    <property type="entry name" value="P-loop containing nucleoside triphosphate hydrolases"/>
    <property type="match status" value="1"/>
</dbReference>
<dbReference type="GO" id="GO:0016887">
    <property type="term" value="F:ATP hydrolysis activity"/>
    <property type="evidence" value="ECO:0007669"/>
    <property type="project" value="InterPro"/>
</dbReference>
<keyword evidence="3" id="KW-1003">Cell membrane</keyword>
<evidence type="ECO:0000256" key="5">
    <source>
        <dbReference type="ARBA" id="ARBA00022741"/>
    </source>
</evidence>
<feature type="transmembrane region" description="Helical" evidence="11">
    <location>
        <begin position="272"/>
        <end position="297"/>
    </location>
</feature>
<dbReference type="PROSITE" id="PS00211">
    <property type="entry name" value="ABC_TRANSPORTER_1"/>
    <property type="match status" value="1"/>
</dbReference>
<dbReference type="InterPro" id="IPR027417">
    <property type="entry name" value="P-loop_NTPase"/>
</dbReference>
<dbReference type="GO" id="GO:0008234">
    <property type="term" value="F:cysteine-type peptidase activity"/>
    <property type="evidence" value="ECO:0007669"/>
    <property type="project" value="UniProtKB-KW"/>
</dbReference>
<keyword evidence="8" id="KW-0067">ATP-binding</keyword>
<reference evidence="15" key="1">
    <citation type="submission" date="2019-07" db="EMBL/GenBank/DDBJ databases">
        <title>Toxilogical consequences of a new and cryptic species of cyanobacteria (Komarekiella delphini-convector) recovered from the epidermis of a bottlenose dolphin and 1500 ft. in the air.</title>
        <authorList>
            <person name="Brown A.O."/>
            <person name="Dvorak P."/>
            <person name="Villanueva C.D."/>
            <person name="Foss A.J."/>
            <person name="Garvey A.D."/>
            <person name="Gibson Q.A."/>
            <person name="Johansen J.R."/>
            <person name="Casamatta D.A."/>
        </authorList>
    </citation>
    <scope>NUCLEOTIDE SEQUENCE</scope>
    <source>
        <strain evidence="15">SJRDD-AB1</strain>
    </source>
</reference>
<dbReference type="Gene3D" id="3.90.70.10">
    <property type="entry name" value="Cysteine proteinases"/>
    <property type="match status" value="1"/>
</dbReference>
<evidence type="ECO:0000313" key="15">
    <source>
        <dbReference type="EMBL" id="MBD6618083.1"/>
    </source>
</evidence>
<dbReference type="Proteomes" id="UP001165986">
    <property type="component" value="Unassembled WGS sequence"/>
</dbReference>
<evidence type="ECO:0000256" key="9">
    <source>
        <dbReference type="ARBA" id="ARBA00022989"/>
    </source>
</evidence>
<dbReference type="PROSITE" id="PS50893">
    <property type="entry name" value="ABC_TRANSPORTER_2"/>
    <property type="match status" value="1"/>
</dbReference>
<evidence type="ECO:0000256" key="10">
    <source>
        <dbReference type="ARBA" id="ARBA00023136"/>
    </source>
</evidence>
<accession>A0AA40SZF1</accession>
<dbReference type="CDD" id="cd02418">
    <property type="entry name" value="Peptidase_C39B"/>
    <property type="match status" value="1"/>
</dbReference>
<dbReference type="SMART" id="SM00382">
    <property type="entry name" value="AAA"/>
    <property type="match status" value="1"/>
</dbReference>
<keyword evidence="2" id="KW-0813">Transport</keyword>
<feature type="domain" description="ABC transmembrane type-1" evidence="13">
    <location>
        <begin position="165"/>
        <end position="446"/>
    </location>
</feature>
<feature type="domain" description="ABC transporter" evidence="12">
    <location>
        <begin position="481"/>
        <end position="715"/>
    </location>
</feature>
<evidence type="ECO:0000256" key="8">
    <source>
        <dbReference type="ARBA" id="ARBA00022840"/>
    </source>
</evidence>
<dbReference type="PROSITE" id="PS50929">
    <property type="entry name" value="ABC_TM1F"/>
    <property type="match status" value="1"/>
</dbReference>
<dbReference type="InterPro" id="IPR017871">
    <property type="entry name" value="ABC_transporter-like_CS"/>
</dbReference>
<dbReference type="AlphaFoldDB" id="A0AA40SZF1"/>
<evidence type="ECO:0000259" key="12">
    <source>
        <dbReference type="PROSITE" id="PS50893"/>
    </source>
</evidence>
<dbReference type="GO" id="GO:0005524">
    <property type="term" value="F:ATP binding"/>
    <property type="evidence" value="ECO:0007669"/>
    <property type="project" value="UniProtKB-KW"/>
</dbReference>
<dbReference type="Pfam" id="PF03412">
    <property type="entry name" value="Peptidase_C39"/>
    <property type="match status" value="1"/>
</dbReference>
<comment type="subcellular location">
    <subcellularLocation>
        <location evidence="1">Cell membrane</location>
        <topology evidence="1">Multi-pass membrane protein</topology>
    </subcellularLocation>
</comment>
<evidence type="ECO:0000256" key="3">
    <source>
        <dbReference type="ARBA" id="ARBA00022475"/>
    </source>
</evidence>
<proteinExistence type="predicted"/>
<feature type="transmembrane region" description="Helical" evidence="11">
    <location>
        <begin position="156"/>
        <end position="178"/>
    </location>
</feature>
<evidence type="ECO:0000256" key="11">
    <source>
        <dbReference type="SAM" id="Phobius"/>
    </source>
</evidence>
<dbReference type="GO" id="GO:0005886">
    <property type="term" value="C:plasma membrane"/>
    <property type="evidence" value="ECO:0007669"/>
    <property type="project" value="UniProtKB-SubCell"/>
</dbReference>
<evidence type="ECO:0000313" key="16">
    <source>
        <dbReference type="Proteomes" id="UP001165986"/>
    </source>
</evidence>
<evidence type="ECO:0000256" key="4">
    <source>
        <dbReference type="ARBA" id="ARBA00022692"/>
    </source>
</evidence>
<protein>
    <submittedName>
        <fullName evidence="15">Peptidase domain-containing ABC transporter</fullName>
    </submittedName>
</protein>
<feature type="transmembrane region" description="Helical" evidence="11">
    <location>
        <begin position="198"/>
        <end position="219"/>
    </location>
</feature>
<evidence type="ECO:0000259" key="14">
    <source>
        <dbReference type="PROSITE" id="PS50990"/>
    </source>
</evidence>
<dbReference type="InterPro" id="IPR039421">
    <property type="entry name" value="Type_1_exporter"/>
</dbReference>
<keyword evidence="5" id="KW-0547">Nucleotide-binding</keyword>
<evidence type="ECO:0000256" key="6">
    <source>
        <dbReference type="ARBA" id="ARBA00022801"/>
    </source>
</evidence>
<dbReference type="GO" id="GO:0015421">
    <property type="term" value="F:ABC-type oligopeptide transporter activity"/>
    <property type="evidence" value="ECO:0007669"/>
    <property type="project" value="TreeGrafter"/>
</dbReference>
<feature type="domain" description="Peptidase C39" evidence="14">
    <location>
        <begin position="8"/>
        <end position="130"/>
    </location>
</feature>
<comment type="caution">
    <text evidence="15">The sequence shown here is derived from an EMBL/GenBank/DDBJ whole genome shotgun (WGS) entry which is preliminary data.</text>
</comment>
<keyword evidence="4 11" id="KW-0812">Transmembrane</keyword>
<dbReference type="Pfam" id="PF00664">
    <property type="entry name" value="ABC_membrane"/>
    <property type="match status" value="1"/>
</dbReference>
<dbReference type="Gene3D" id="3.40.50.300">
    <property type="entry name" value="P-loop containing nucleotide triphosphate hydrolases"/>
    <property type="match status" value="1"/>
</dbReference>
<dbReference type="InterPro" id="IPR005074">
    <property type="entry name" value="Peptidase_C39"/>
</dbReference>
<keyword evidence="9 11" id="KW-1133">Transmembrane helix</keyword>
<gene>
    <name evidence="15" type="ORF">FNW02_20195</name>
</gene>